<dbReference type="AlphaFoldDB" id="A0A2H6LMG6"/>
<organism evidence="2 3">
    <name type="scientific">Nostoc cycadae WK-1</name>
    <dbReference type="NCBI Taxonomy" id="1861711"/>
    <lineage>
        <taxon>Bacteria</taxon>
        <taxon>Bacillati</taxon>
        <taxon>Cyanobacteriota</taxon>
        <taxon>Cyanophyceae</taxon>
        <taxon>Nostocales</taxon>
        <taxon>Nostocaceae</taxon>
        <taxon>Nostoc</taxon>
    </lineage>
</organism>
<dbReference type="SUPFAM" id="SSF47090">
    <property type="entry name" value="PGBD-like"/>
    <property type="match status" value="1"/>
</dbReference>
<evidence type="ECO:0000313" key="3">
    <source>
        <dbReference type="Proteomes" id="UP000236527"/>
    </source>
</evidence>
<dbReference type="InterPro" id="IPR002477">
    <property type="entry name" value="Peptidoglycan-bd-like"/>
</dbReference>
<comment type="caution">
    <text evidence="2">The sequence shown here is derived from an EMBL/GenBank/DDBJ whole genome shotgun (WGS) entry which is preliminary data.</text>
</comment>
<feature type="domain" description="Peptidoglycan binding-like" evidence="1">
    <location>
        <begin position="15"/>
        <end position="68"/>
    </location>
</feature>
<dbReference type="Gene3D" id="1.10.101.10">
    <property type="entry name" value="PGBD-like superfamily/PGBD"/>
    <property type="match status" value="1"/>
</dbReference>
<reference evidence="3" key="1">
    <citation type="journal article" date="2018" name="Genome Announc.">
        <title>Draft Genome Sequence of the Nitrogen-Fixing and Hormogonia-Inducing Cyanobacterium Nostoc cycadae Strain WK-1, Isolated from the Coralloid Roots of Cycas revoluta.</title>
        <authorList>
            <person name="Kanesaki Y."/>
            <person name="Hirose M."/>
            <person name="Hirose Y."/>
            <person name="Fujisawa T."/>
            <person name="Nakamura Y."/>
            <person name="Watanabe S."/>
            <person name="Matsunaga S."/>
            <person name="Uchida H."/>
            <person name="Murakami A."/>
        </authorList>
    </citation>
    <scope>NUCLEOTIDE SEQUENCE [LARGE SCALE GENOMIC DNA]</scope>
    <source>
        <strain evidence="3">WK-1</strain>
    </source>
</reference>
<keyword evidence="3" id="KW-1185">Reference proteome</keyword>
<accession>A0A2H6LMG6</accession>
<name>A0A2H6LMG6_9NOSO</name>
<protein>
    <submittedName>
        <fullName evidence="2">Peptidoglycan-binding protein</fullName>
    </submittedName>
</protein>
<dbReference type="RefSeq" id="WP_103126141.1">
    <property type="nucleotide sequence ID" value="NZ_DF978436.1"/>
</dbReference>
<sequence length="73" mass="7964">MSYPGYLLQQGCETQDVYMVQQTLQALGYSLSADGAFGPITENAVRHFQMTQGLNPDGIVGPNTWYALMSQGC</sequence>
<dbReference type="Proteomes" id="UP000236527">
    <property type="component" value="Unassembled WGS sequence"/>
</dbReference>
<gene>
    <name evidence="2" type="ORF">NCWK1_4186</name>
</gene>
<evidence type="ECO:0000313" key="2">
    <source>
        <dbReference type="EMBL" id="GBE94410.1"/>
    </source>
</evidence>
<dbReference type="InterPro" id="IPR036365">
    <property type="entry name" value="PGBD-like_sf"/>
</dbReference>
<dbReference type="InterPro" id="IPR036366">
    <property type="entry name" value="PGBDSf"/>
</dbReference>
<dbReference type="Pfam" id="PF01471">
    <property type="entry name" value="PG_binding_1"/>
    <property type="match status" value="1"/>
</dbReference>
<evidence type="ECO:0000259" key="1">
    <source>
        <dbReference type="Pfam" id="PF01471"/>
    </source>
</evidence>
<dbReference type="EMBL" id="BDGE01000077">
    <property type="protein sequence ID" value="GBE94410.1"/>
    <property type="molecule type" value="Genomic_DNA"/>
</dbReference>
<proteinExistence type="predicted"/>